<dbReference type="SUPFAM" id="SSF47413">
    <property type="entry name" value="lambda repressor-like DNA-binding domains"/>
    <property type="match status" value="1"/>
</dbReference>
<dbReference type="EMBL" id="BOMV01000077">
    <property type="protein sequence ID" value="GIE99768.1"/>
    <property type="molecule type" value="Genomic_DNA"/>
</dbReference>
<name>A0A919K764_9ACTN</name>
<dbReference type="InterPro" id="IPR010982">
    <property type="entry name" value="Lambda_DNA-bd_dom_sf"/>
</dbReference>
<keyword evidence="1" id="KW-0802">TPR repeat</keyword>
<dbReference type="Pfam" id="PF13424">
    <property type="entry name" value="TPR_12"/>
    <property type="match status" value="2"/>
</dbReference>
<dbReference type="Pfam" id="PF13560">
    <property type="entry name" value="HTH_31"/>
    <property type="match status" value="1"/>
</dbReference>
<feature type="repeat" description="TPR" evidence="1">
    <location>
        <begin position="681"/>
        <end position="714"/>
    </location>
</feature>
<dbReference type="Gene3D" id="1.25.40.10">
    <property type="entry name" value="Tetratricopeptide repeat domain"/>
    <property type="match status" value="1"/>
</dbReference>
<dbReference type="CDD" id="cd00093">
    <property type="entry name" value="HTH_XRE"/>
    <property type="match status" value="1"/>
</dbReference>
<organism evidence="5 6">
    <name type="scientific">Paractinoplanes rishiriensis</name>
    <dbReference type="NCBI Taxonomy" id="1050105"/>
    <lineage>
        <taxon>Bacteria</taxon>
        <taxon>Bacillati</taxon>
        <taxon>Actinomycetota</taxon>
        <taxon>Actinomycetes</taxon>
        <taxon>Micromonosporales</taxon>
        <taxon>Micromonosporaceae</taxon>
        <taxon>Paractinoplanes</taxon>
    </lineage>
</organism>
<protein>
    <recommendedName>
        <fullName evidence="4">HTH cro/C1-type domain-containing protein</fullName>
    </recommendedName>
</protein>
<evidence type="ECO:0000256" key="2">
    <source>
        <dbReference type="SAM" id="Coils"/>
    </source>
</evidence>
<dbReference type="PRINTS" id="PR00364">
    <property type="entry name" value="DISEASERSIST"/>
</dbReference>
<evidence type="ECO:0000313" key="5">
    <source>
        <dbReference type="EMBL" id="GIE99768.1"/>
    </source>
</evidence>
<evidence type="ECO:0000313" key="6">
    <source>
        <dbReference type="Proteomes" id="UP000636960"/>
    </source>
</evidence>
<dbReference type="PANTHER" id="PTHR47691:SF3">
    <property type="entry name" value="HTH-TYPE TRANSCRIPTIONAL REGULATOR RV0890C-RELATED"/>
    <property type="match status" value="1"/>
</dbReference>
<feature type="region of interest" description="Disordered" evidence="3">
    <location>
        <begin position="82"/>
        <end position="107"/>
    </location>
</feature>
<dbReference type="AlphaFoldDB" id="A0A919K764"/>
<dbReference type="SMART" id="SM00530">
    <property type="entry name" value="HTH_XRE"/>
    <property type="match status" value="1"/>
</dbReference>
<dbReference type="GO" id="GO:0003677">
    <property type="term" value="F:DNA binding"/>
    <property type="evidence" value="ECO:0007669"/>
    <property type="project" value="InterPro"/>
</dbReference>
<keyword evidence="6" id="KW-1185">Reference proteome</keyword>
<dbReference type="PANTHER" id="PTHR47691">
    <property type="entry name" value="REGULATOR-RELATED"/>
    <property type="match status" value="1"/>
</dbReference>
<reference evidence="5" key="1">
    <citation type="submission" date="2021-01" db="EMBL/GenBank/DDBJ databases">
        <title>Whole genome shotgun sequence of Actinoplanes rishiriensis NBRC 108556.</title>
        <authorList>
            <person name="Komaki H."/>
            <person name="Tamura T."/>
        </authorList>
    </citation>
    <scope>NUCLEOTIDE SEQUENCE</scope>
    <source>
        <strain evidence="5">NBRC 108556</strain>
    </source>
</reference>
<dbReference type="InterPro" id="IPR011990">
    <property type="entry name" value="TPR-like_helical_dom_sf"/>
</dbReference>
<dbReference type="InterPro" id="IPR019734">
    <property type="entry name" value="TPR_rpt"/>
</dbReference>
<dbReference type="PROSITE" id="PS50005">
    <property type="entry name" value="TPR"/>
    <property type="match status" value="1"/>
</dbReference>
<accession>A0A919K764</accession>
<dbReference type="SUPFAM" id="SSF52540">
    <property type="entry name" value="P-loop containing nucleoside triphosphate hydrolases"/>
    <property type="match status" value="1"/>
</dbReference>
<dbReference type="SUPFAM" id="SSF48452">
    <property type="entry name" value="TPR-like"/>
    <property type="match status" value="1"/>
</dbReference>
<feature type="compositionally biased region" description="Basic and acidic residues" evidence="3">
    <location>
        <begin position="84"/>
        <end position="93"/>
    </location>
</feature>
<dbReference type="Gene3D" id="3.40.50.300">
    <property type="entry name" value="P-loop containing nucleotide triphosphate hydrolases"/>
    <property type="match status" value="1"/>
</dbReference>
<evidence type="ECO:0000256" key="3">
    <source>
        <dbReference type="SAM" id="MobiDB-lite"/>
    </source>
</evidence>
<dbReference type="Proteomes" id="UP000636960">
    <property type="component" value="Unassembled WGS sequence"/>
</dbReference>
<keyword evidence="2" id="KW-0175">Coiled coil</keyword>
<sequence length="773" mass="83364">MTAGTGIETSDNLAEALRRLRRREARRRGQSELTYREIAAKTGWSIGIIGAYFTGKAIPPTDRFDVLVALLGATPAERGMLATARDRVSEDRRRKPKVPSPRAAPNQLPAVLSGFAGRAHELGELDRLLLGQPEDGRVAVVSGAPGVGKTTLVVHWAHRAASRFPDGQLYVNLRGFDPDASPVPPDEAIRAFLRAMDVPPHRIPAVRDELAACYRAEVADRQILIVVDNARDTSQVRPLLPGTASAAVVVTSRHRLPGLVVSHGAHPVSLDLMSADESRALLSRRLGAARVEAEPAAVDAIIEHSARLPLALAVAAARARTDALLTLSALADELAEAEQRLSALAVGDALSDVQTVFSWSYQALGESAAHLFQLLSLHPGPDISAAATVSLAGRPPAETRRGLGQLTAANLLSEHVPGRYALHDLLRAYAAGLAGQLDPALRRAAVTRLLDHYVHTAHAAALLVHQHLAPIPVPLDPPAPGSRPERIADGPEATAWLSAQRRVLLAAVQDAAGTGFDRHAWQLTWSIDRTLDLGGHWYDLAHAWRAALDAAGRLGEPVAEALSHRMLAVVNTQLGRHEVAHRHHQQALAGYDLAGDRLGAAHTRRSLANQCWRQGQIRAAVEHGEQALSLYEATGDRRGEAFALNDVGWYHVLLEEFDQALDRCERALDLFGEIGDRVGQAHAWDSLAYTHHHLADHERAVECYHQALALFREIGDRYEEAATMARVGDTHEAAGEPRRAVAAWASALDILQSLGHPDAEALDAKLQNAKGGR</sequence>
<dbReference type="InterPro" id="IPR027417">
    <property type="entry name" value="P-loop_NTPase"/>
</dbReference>
<comment type="caution">
    <text evidence="5">The sequence shown here is derived from an EMBL/GenBank/DDBJ whole genome shotgun (WGS) entry which is preliminary data.</text>
</comment>
<gene>
    <name evidence="5" type="ORF">Ari01nite_72330</name>
</gene>
<feature type="domain" description="HTH cro/C1-type" evidence="4">
    <location>
        <begin position="16"/>
        <end position="78"/>
    </location>
</feature>
<evidence type="ECO:0000259" key="4">
    <source>
        <dbReference type="SMART" id="SM00530"/>
    </source>
</evidence>
<dbReference type="SMART" id="SM00028">
    <property type="entry name" value="TPR"/>
    <property type="match status" value="4"/>
</dbReference>
<dbReference type="RefSeq" id="WP_203786750.1">
    <property type="nucleotide sequence ID" value="NZ_BOMV01000077.1"/>
</dbReference>
<proteinExistence type="predicted"/>
<feature type="coiled-coil region" evidence="2">
    <location>
        <begin position="320"/>
        <end position="347"/>
    </location>
</feature>
<dbReference type="Gene3D" id="1.10.260.40">
    <property type="entry name" value="lambda repressor-like DNA-binding domains"/>
    <property type="match status" value="1"/>
</dbReference>
<evidence type="ECO:0000256" key="1">
    <source>
        <dbReference type="PROSITE-ProRule" id="PRU00339"/>
    </source>
</evidence>
<dbReference type="InterPro" id="IPR001387">
    <property type="entry name" value="Cro/C1-type_HTH"/>
</dbReference>